<evidence type="ECO:0000256" key="3">
    <source>
        <dbReference type="ARBA" id="ARBA00023125"/>
    </source>
</evidence>
<dbReference type="InterPro" id="IPR050109">
    <property type="entry name" value="HTH-type_TetR-like_transc_reg"/>
</dbReference>
<evidence type="ECO:0000313" key="7">
    <source>
        <dbReference type="EMBL" id="RAG82980.1"/>
    </source>
</evidence>
<keyword evidence="4" id="KW-0804">Transcription</keyword>
<dbReference type="InterPro" id="IPR009057">
    <property type="entry name" value="Homeodomain-like_sf"/>
</dbReference>
<dbReference type="GO" id="GO:0045892">
    <property type="term" value="P:negative regulation of DNA-templated transcription"/>
    <property type="evidence" value="ECO:0007669"/>
    <property type="project" value="InterPro"/>
</dbReference>
<gene>
    <name evidence="7" type="ORF">DN069_24840</name>
</gene>
<dbReference type="PROSITE" id="PS50977">
    <property type="entry name" value="HTH_TETR_2"/>
    <property type="match status" value="1"/>
</dbReference>
<dbReference type="Gene3D" id="1.10.357.10">
    <property type="entry name" value="Tetracycline Repressor, domain 2"/>
    <property type="match status" value="1"/>
</dbReference>
<evidence type="ECO:0000256" key="1">
    <source>
        <dbReference type="ARBA" id="ARBA00022491"/>
    </source>
</evidence>
<dbReference type="InterPro" id="IPR003012">
    <property type="entry name" value="Tet_transcr_reg_TetR"/>
</dbReference>
<organism evidence="7 8">
    <name type="scientific">Streptacidiphilus pinicola</name>
    <dbReference type="NCBI Taxonomy" id="2219663"/>
    <lineage>
        <taxon>Bacteria</taxon>
        <taxon>Bacillati</taxon>
        <taxon>Actinomycetota</taxon>
        <taxon>Actinomycetes</taxon>
        <taxon>Kitasatosporales</taxon>
        <taxon>Streptomycetaceae</taxon>
        <taxon>Streptacidiphilus</taxon>
    </lineage>
</organism>
<protein>
    <submittedName>
        <fullName evidence="7">TetR/AcrR family transcriptional regulator</fullName>
    </submittedName>
</protein>
<dbReference type="Pfam" id="PF00440">
    <property type="entry name" value="TetR_N"/>
    <property type="match status" value="1"/>
</dbReference>
<dbReference type="PANTHER" id="PTHR30055">
    <property type="entry name" value="HTH-TYPE TRANSCRIPTIONAL REGULATOR RUTR"/>
    <property type="match status" value="1"/>
</dbReference>
<evidence type="ECO:0000256" key="2">
    <source>
        <dbReference type="ARBA" id="ARBA00023015"/>
    </source>
</evidence>
<name>A0A2X0K6V1_9ACTN</name>
<dbReference type="SUPFAM" id="SSF46689">
    <property type="entry name" value="Homeodomain-like"/>
    <property type="match status" value="1"/>
</dbReference>
<dbReference type="EMBL" id="QKYN01000098">
    <property type="protein sequence ID" value="RAG82980.1"/>
    <property type="molecule type" value="Genomic_DNA"/>
</dbReference>
<keyword evidence="1" id="KW-0678">Repressor</keyword>
<keyword evidence="2" id="KW-0805">Transcription regulation</keyword>
<dbReference type="InterPro" id="IPR036271">
    <property type="entry name" value="Tet_transcr_reg_TetR-rel_C_sf"/>
</dbReference>
<keyword evidence="8" id="KW-1185">Reference proteome</keyword>
<proteinExistence type="predicted"/>
<dbReference type="GO" id="GO:0000976">
    <property type="term" value="F:transcription cis-regulatory region binding"/>
    <property type="evidence" value="ECO:0007669"/>
    <property type="project" value="TreeGrafter"/>
</dbReference>
<dbReference type="GO" id="GO:0003700">
    <property type="term" value="F:DNA-binding transcription factor activity"/>
    <property type="evidence" value="ECO:0007669"/>
    <property type="project" value="TreeGrafter"/>
</dbReference>
<comment type="caution">
    <text evidence="7">The sequence shown here is derived from an EMBL/GenBank/DDBJ whole genome shotgun (WGS) entry which is preliminary data.</text>
</comment>
<evidence type="ECO:0000313" key="8">
    <source>
        <dbReference type="Proteomes" id="UP000248889"/>
    </source>
</evidence>
<feature type="domain" description="HTH tetR-type" evidence="6">
    <location>
        <begin position="23"/>
        <end position="83"/>
    </location>
</feature>
<evidence type="ECO:0000259" key="6">
    <source>
        <dbReference type="PROSITE" id="PS50977"/>
    </source>
</evidence>
<dbReference type="SUPFAM" id="SSF48498">
    <property type="entry name" value="Tetracyclin repressor-like, C-terminal domain"/>
    <property type="match status" value="1"/>
</dbReference>
<dbReference type="GO" id="GO:0046677">
    <property type="term" value="P:response to antibiotic"/>
    <property type="evidence" value="ECO:0007669"/>
    <property type="project" value="InterPro"/>
</dbReference>
<dbReference type="InterPro" id="IPR004111">
    <property type="entry name" value="Repressor_TetR_C"/>
</dbReference>
<keyword evidence="3 5" id="KW-0238">DNA-binding</keyword>
<dbReference type="InterPro" id="IPR001647">
    <property type="entry name" value="HTH_TetR"/>
</dbReference>
<dbReference type="OrthoDB" id="329481at2"/>
<dbReference type="AlphaFoldDB" id="A0A2X0K6V1"/>
<sequence length="241" mass="26125">MTTPPPPTWPGAFGAEPRRKRRALSRELIVETALKIVDTEGLDALNMRRVAQGLGTGAASLYAHVANKDELLALLLDRVYGDLSHPEPDPERWREQAKEYLTRQRDNLVAHGDLARAAMTQNIPTSPGALDAAETMLALLRAGGLPEQVCAYGVDVISLYVVATALEETSRKGPEGAPDQGQVDAYLGGIRSFFASLPPERYPLITGMAGPLTRNVGDERFEFGLDLLFDGLVAQAGRVYD</sequence>
<reference evidence="7 8" key="1">
    <citation type="submission" date="2018-06" db="EMBL/GenBank/DDBJ databases">
        <title>Streptacidiphilus pinicola sp. nov., isolated from pine grove soil.</title>
        <authorList>
            <person name="Roh S.G."/>
            <person name="Park S."/>
            <person name="Kim M.-K."/>
            <person name="Yun B.-R."/>
            <person name="Park J."/>
            <person name="Kim M.J."/>
            <person name="Kim Y.S."/>
            <person name="Kim S.B."/>
        </authorList>
    </citation>
    <scope>NUCLEOTIDE SEQUENCE [LARGE SCALE GENOMIC DNA]</scope>
    <source>
        <strain evidence="7 8">MMS16-CNU450</strain>
    </source>
</reference>
<dbReference type="Pfam" id="PF02909">
    <property type="entry name" value="TetR_C_1"/>
    <property type="match status" value="1"/>
</dbReference>
<dbReference type="PRINTS" id="PR00400">
    <property type="entry name" value="TETREPRESSOR"/>
</dbReference>
<dbReference type="PANTHER" id="PTHR30055:SF151">
    <property type="entry name" value="TRANSCRIPTIONAL REGULATORY PROTEIN"/>
    <property type="match status" value="1"/>
</dbReference>
<evidence type="ECO:0000256" key="4">
    <source>
        <dbReference type="ARBA" id="ARBA00023163"/>
    </source>
</evidence>
<evidence type="ECO:0000256" key="5">
    <source>
        <dbReference type="PROSITE-ProRule" id="PRU00335"/>
    </source>
</evidence>
<dbReference type="Proteomes" id="UP000248889">
    <property type="component" value="Unassembled WGS sequence"/>
</dbReference>
<accession>A0A2X0K6V1</accession>
<dbReference type="RefSeq" id="WP_111504446.1">
    <property type="nucleotide sequence ID" value="NZ_QKYN01000098.1"/>
</dbReference>
<feature type="DNA-binding region" description="H-T-H motif" evidence="5">
    <location>
        <begin position="46"/>
        <end position="65"/>
    </location>
</feature>